<geneLocation type="plasmid" evidence="2 3">
    <name>pBN1</name>
</geneLocation>
<evidence type="ECO:0000313" key="3">
    <source>
        <dbReference type="Proteomes" id="UP000215158"/>
    </source>
</evidence>
<dbReference type="AlphaFoldDB" id="A0A248VYL9"/>
<dbReference type="OrthoDB" id="9801841at2"/>
<dbReference type="Pfam" id="PF09867">
    <property type="entry name" value="TagF_N"/>
    <property type="match status" value="1"/>
</dbReference>
<dbReference type="InterPro" id="IPR038225">
    <property type="entry name" value="TagF_sf"/>
</dbReference>
<dbReference type="NCBIfam" id="TIGR03373">
    <property type="entry name" value="VI_minor_4"/>
    <property type="match status" value="1"/>
</dbReference>
<organism evidence="2 3">
    <name type="scientific">Paraburkholderia aromaticivorans</name>
    <dbReference type="NCBI Taxonomy" id="2026199"/>
    <lineage>
        <taxon>Bacteria</taxon>
        <taxon>Pseudomonadati</taxon>
        <taxon>Pseudomonadota</taxon>
        <taxon>Betaproteobacteria</taxon>
        <taxon>Burkholderiales</taxon>
        <taxon>Burkholderiaceae</taxon>
        <taxon>Paraburkholderia</taxon>
    </lineage>
</organism>
<protein>
    <submittedName>
        <fullName evidence="2">Type VI secretion-associated protein</fullName>
    </submittedName>
</protein>
<keyword evidence="2" id="KW-0614">Plasmid</keyword>
<name>A0A248VYL9_9BURK</name>
<proteinExistence type="predicted"/>
<dbReference type="EMBL" id="CP022991">
    <property type="protein sequence ID" value="ASW03622.1"/>
    <property type="molecule type" value="Genomic_DNA"/>
</dbReference>
<dbReference type="KEGG" id="parb:CJU94_35880"/>
<keyword evidence="3" id="KW-1185">Reference proteome</keyword>
<sequence length="500" mass="54468">MNGVGFYGKLPGAGDFVKRRLPRDFVDAWDLHFQRAVENGRRELGQQWTNAWREGAAWRFALPPQVCGTSAWCGVTTPALDRLGREFPMVLASPCVGDLTRVLDNAAWFDALEHTYRSAHDEAVSVETFDAHVASLPHIQADAYALAARWKALPWDSGQWQLDLPRELAAGAALREAWRELGTRAEPWCLWWTENAAQLLATRGLPRSYAALLTGRRVKASEGEEDVRHATTSPQDDTIRRSRPEVSATASALVASEGAPAIDEPGSAWLCLDQRRTLVLSADDGPYDSRRVAARSIRETVSASAHDIAAVRAALMSLHERLRDSKYGAPDSSVPADIAAYVATEKTADMIAAETAAAEAVNENGAAVIVRLDGLHARLLRIGPATLWHWRRGKLQATFVERAAGEGGEFDDLLFGDAWLDMPGLGTLGEPACDEAALLLEPGDRLLLLATRALTQLPRELLAQALALPTCGDARAHLAHLANLHMAHEPWPLAVVEVRA</sequence>
<dbReference type="Proteomes" id="UP000215158">
    <property type="component" value="Plasmid pBN1"/>
</dbReference>
<accession>A0A248VYL9</accession>
<dbReference type="Gene3D" id="3.40.1730.10">
    <property type="entry name" value="pa0076 domain"/>
    <property type="match status" value="1"/>
</dbReference>
<dbReference type="InterPro" id="IPR017748">
    <property type="entry name" value="TagF"/>
</dbReference>
<reference evidence="2 3" key="1">
    <citation type="submission" date="2017-08" db="EMBL/GenBank/DDBJ databases">
        <title>Identification and genetic characteristics of simultaneous BTEX- and naphthalene-degrading Paraburkholderia sp. BN5 isolated from petroleum-contaminated soil.</title>
        <authorList>
            <person name="Lee Y."/>
            <person name="Jeon C.O."/>
        </authorList>
    </citation>
    <scope>NUCLEOTIDE SEQUENCE [LARGE SCALE GENOMIC DNA]</scope>
    <source>
        <strain evidence="2 3">BN5</strain>
        <plasmid evidence="2 3">pBN1</plasmid>
    </source>
</reference>
<gene>
    <name evidence="2" type="ORF">CJU94_35880</name>
</gene>
<feature type="region of interest" description="Disordered" evidence="1">
    <location>
        <begin position="221"/>
        <end position="243"/>
    </location>
</feature>
<evidence type="ECO:0000256" key="1">
    <source>
        <dbReference type="SAM" id="MobiDB-lite"/>
    </source>
</evidence>
<evidence type="ECO:0000313" key="2">
    <source>
        <dbReference type="EMBL" id="ASW03622.1"/>
    </source>
</evidence>